<evidence type="ECO:0000256" key="1">
    <source>
        <dbReference type="SAM" id="MobiDB-lite"/>
    </source>
</evidence>
<evidence type="ECO:0000313" key="2">
    <source>
        <dbReference type="EMBL" id="KAJ8882086.1"/>
    </source>
</evidence>
<protein>
    <submittedName>
        <fullName evidence="2">Uncharacterized protein</fullName>
    </submittedName>
</protein>
<reference evidence="2 3" key="1">
    <citation type="submission" date="2023-02" db="EMBL/GenBank/DDBJ databases">
        <title>LHISI_Scaffold_Assembly.</title>
        <authorList>
            <person name="Stuart O.P."/>
            <person name="Cleave R."/>
            <person name="Magrath M.J.L."/>
            <person name="Mikheyev A.S."/>
        </authorList>
    </citation>
    <scope>NUCLEOTIDE SEQUENCE [LARGE SCALE GENOMIC DNA]</scope>
    <source>
        <strain evidence="2">Daus_M_001</strain>
        <tissue evidence="2">Leg muscle</tissue>
    </source>
</reference>
<dbReference type="EMBL" id="JARBHB010000006">
    <property type="protein sequence ID" value="KAJ8882086.1"/>
    <property type="molecule type" value="Genomic_DNA"/>
</dbReference>
<keyword evidence="3" id="KW-1185">Reference proteome</keyword>
<proteinExistence type="predicted"/>
<gene>
    <name evidence="2" type="ORF">PR048_018574</name>
</gene>
<organism evidence="2 3">
    <name type="scientific">Dryococelus australis</name>
    <dbReference type="NCBI Taxonomy" id="614101"/>
    <lineage>
        <taxon>Eukaryota</taxon>
        <taxon>Metazoa</taxon>
        <taxon>Ecdysozoa</taxon>
        <taxon>Arthropoda</taxon>
        <taxon>Hexapoda</taxon>
        <taxon>Insecta</taxon>
        <taxon>Pterygota</taxon>
        <taxon>Neoptera</taxon>
        <taxon>Polyneoptera</taxon>
        <taxon>Phasmatodea</taxon>
        <taxon>Verophasmatodea</taxon>
        <taxon>Anareolatae</taxon>
        <taxon>Phasmatidae</taxon>
        <taxon>Eurycanthinae</taxon>
        <taxon>Dryococelus</taxon>
    </lineage>
</organism>
<sequence length="893" mass="100264">MARAINFSEVLQKRSDQSDFFFFSVLQRKHIVSFGVNNFAVQDKSEVLDPKYVIFSPERYAHQRGVWEASFHLIAVNISLSPYCSRIPENAKETCQDPAFWDSFDVWQSQRIFQSSLRREQGLFICCCLAILPHPANANPRPVRRKFVFERARRRVRAITLVDLVGAVGGAEGEEPVQEISPTRVHQEAFRNNCPLLLFLRSTAFIASALHERTAAVAPETSEIAQRGNHGRRSAARELCGCVRERERERERESRRCVLPGKDFARRLIAPTRRACSVSGVTLCYANLTSNSGTLLHAMEAHRLYYARMVVLFSFRLKKLTFICGDTLIRANKKPGVHPNRKGAAAFLELFSVCELGKHGSDDKGETATCCLMSRDAYVQGDELACGVSVVLSVRMGLRAVTSLFYWRQVLLRSSVQGKITPARAAVSNGCFIATSRWKAELAKEKAEWDIRWDFNALVRNVQPRRRVWSSAGMKEKKKGGDGRSPIPEQTRRPAESSSTIPTCENLELHSRGLNPARLGGRREVQQLRHYHGPNVPNIICKTYSVSRMVNLLFGWVVCLPMWAVELGVCGLFGFTFAFFSFASKLDVLAFTGREIWFLRTFARETLEDESLDMEPILAYLLVLVRYDSMFTYSENVSLPWYPGSVMSELVGDRENVTCIFNVRRLGTKNKRNFKYSAQDSISVPLNSQFVRAPILSTLQVLMPGNRTPEISDKPAGALSPPCLLDGEVPANGSRRQLLPSYRDVNMCGCATYHFLSDETICVIAWPVLHYTGRISGVIALSDSDHVLVTGVNMESAATGVLSSGVKWIGVMNDSKPRGILTGCIVLTVKYGGEIGKWTGRSRALNYIPSNSYRMKWNCDCVPHAKSDITYYTFYSTAQRMVNHCPRDVPTPS</sequence>
<feature type="region of interest" description="Disordered" evidence="1">
    <location>
        <begin position="469"/>
        <end position="500"/>
    </location>
</feature>
<dbReference type="Proteomes" id="UP001159363">
    <property type="component" value="Chromosome 5"/>
</dbReference>
<accession>A0ABQ9HCR8</accession>
<name>A0ABQ9HCR8_9NEOP</name>
<evidence type="ECO:0000313" key="3">
    <source>
        <dbReference type="Proteomes" id="UP001159363"/>
    </source>
</evidence>
<comment type="caution">
    <text evidence="2">The sequence shown here is derived from an EMBL/GenBank/DDBJ whole genome shotgun (WGS) entry which is preliminary data.</text>
</comment>